<comment type="similarity">
    <text evidence="2 8">Belongs to the MreD family.</text>
</comment>
<sequence length="165" mass="18779">MSRPSPQAVWAGYLLSLLCALVLQLVELPDALSAARPLWLPLMLAYWALREPQLPVLIPAFLCGLMLDVLYASPFGQHALGLVVLVYIVVRLRSFFIIFPLWQATIALVPAWALYCFLMFWVDGATQHEAEIWLRWLPALSTALFWPLLWSVMELIRSRRGGDED</sequence>
<gene>
    <name evidence="10" type="primary">mreD</name>
    <name evidence="10" type="ORF">G7Y82_16230</name>
</gene>
<keyword evidence="4 9" id="KW-0812">Transmembrane</keyword>
<keyword evidence="6 9" id="KW-1133">Transmembrane helix</keyword>
<feature type="transmembrane region" description="Helical" evidence="9">
    <location>
        <begin position="133"/>
        <end position="152"/>
    </location>
</feature>
<reference evidence="10" key="1">
    <citation type="submission" date="2020-03" db="EMBL/GenBank/DDBJ databases">
        <title>Solimonas marina sp. nov., isolated from deep seawater of the Pacific Ocean.</title>
        <authorList>
            <person name="Liu X."/>
            <person name="Lai Q."/>
            <person name="Sun F."/>
            <person name="Gai Y."/>
            <person name="Li G."/>
            <person name="Shao Z."/>
        </authorList>
    </citation>
    <scope>NUCLEOTIDE SEQUENCE</scope>
    <source>
        <strain evidence="10">C16B3</strain>
    </source>
</reference>
<keyword evidence="11" id="KW-1185">Reference proteome</keyword>
<dbReference type="RefSeq" id="WP_168149188.1">
    <property type="nucleotide sequence ID" value="NZ_JAAVXB010000010.1"/>
</dbReference>
<keyword evidence="8" id="KW-0997">Cell inner membrane</keyword>
<dbReference type="InterPro" id="IPR007227">
    <property type="entry name" value="Cell_shape_determining_MreD"/>
</dbReference>
<dbReference type="AlphaFoldDB" id="A0A969WBE2"/>
<dbReference type="NCBIfam" id="TIGR03426">
    <property type="entry name" value="shape_MreD"/>
    <property type="match status" value="1"/>
</dbReference>
<evidence type="ECO:0000256" key="5">
    <source>
        <dbReference type="ARBA" id="ARBA00022960"/>
    </source>
</evidence>
<evidence type="ECO:0000256" key="1">
    <source>
        <dbReference type="ARBA" id="ARBA00004651"/>
    </source>
</evidence>
<feature type="transmembrane region" description="Helical" evidence="9">
    <location>
        <begin position="58"/>
        <end position="88"/>
    </location>
</feature>
<proteinExistence type="inferred from homology"/>
<name>A0A969WBE2_9GAMM</name>
<evidence type="ECO:0000256" key="8">
    <source>
        <dbReference type="PIRNR" id="PIRNR018472"/>
    </source>
</evidence>
<comment type="function">
    <text evidence="8">Involved in formation of the rod shape of the cell. May also contribute to regulation of formation of penicillin-binding proteins.</text>
</comment>
<evidence type="ECO:0000313" key="10">
    <source>
        <dbReference type="EMBL" id="NKF23862.1"/>
    </source>
</evidence>
<keyword evidence="3 8" id="KW-1003">Cell membrane</keyword>
<evidence type="ECO:0000256" key="3">
    <source>
        <dbReference type="ARBA" id="ARBA00022475"/>
    </source>
</evidence>
<evidence type="ECO:0000256" key="2">
    <source>
        <dbReference type="ARBA" id="ARBA00007776"/>
    </source>
</evidence>
<evidence type="ECO:0000256" key="6">
    <source>
        <dbReference type="ARBA" id="ARBA00022989"/>
    </source>
</evidence>
<dbReference type="PIRSF" id="PIRSF018472">
    <property type="entry name" value="MreD_proteobac"/>
    <property type="match status" value="1"/>
</dbReference>
<protein>
    <recommendedName>
        <fullName evidence="8">Rod shape-determining protein MreD</fullName>
    </recommendedName>
</protein>
<accession>A0A969WBE2</accession>
<organism evidence="10 11">
    <name type="scientific">Solimonas marina</name>
    <dbReference type="NCBI Taxonomy" id="2714601"/>
    <lineage>
        <taxon>Bacteria</taxon>
        <taxon>Pseudomonadati</taxon>
        <taxon>Pseudomonadota</taxon>
        <taxon>Gammaproteobacteria</taxon>
        <taxon>Nevskiales</taxon>
        <taxon>Nevskiaceae</taxon>
        <taxon>Solimonas</taxon>
    </lineage>
</organism>
<dbReference type="GO" id="GO:0008360">
    <property type="term" value="P:regulation of cell shape"/>
    <property type="evidence" value="ECO:0007669"/>
    <property type="project" value="UniProtKB-UniRule"/>
</dbReference>
<comment type="caution">
    <text evidence="10">The sequence shown here is derived from an EMBL/GenBank/DDBJ whole genome shotgun (WGS) entry which is preliminary data.</text>
</comment>
<dbReference type="Proteomes" id="UP000653472">
    <property type="component" value="Unassembled WGS sequence"/>
</dbReference>
<evidence type="ECO:0000313" key="11">
    <source>
        <dbReference type="Proteomes" id="UP000653472"/>
    </source>
</evidence>
<dbReference type="GO" id="GO:0005886">
    <property type="term" value="C:plasma membrane"/>
    <property type="evidence" value="ECO:0007669"/>
    <property type="project" value="UniProtKB-SubCell"/>
</dbReference>
<dbReference type="PANTHER" id="PTHR37484">
    <property type="entry name" value="ROD SHAPE-DETERMINING PROTEIN MRED"/>
    <property type="match status" value="1"/>
</dbReference>
<dbReference type="InterPro" id="IPR026034">
    <property type="entry name" value="MreD_proteobac"/>
</dbReference>
<dbReference type="PANTHER" id="PTHR37484:SF1">
    <property type="entry name" value="ROD SHAPE-DETERMINING PROTEIN MRED"/>
    <property type="match status" value="1"/>
</dbReference>
<dbReference type="EMBL" id="JAAVXB010000010">
    <property type="protein sequence ID" value="NKF23862.1"/>
    <property type="molecule type" value="Genomic_DNA"/>
</dbReference>
<dbReference type="Pfam" id="PF04093">
    <property type="entry name" value="MreD"/>
    <property type="match status" value="1"/>
</dbReference>
<evidence type="ECO:0000256" key="4">
    <source>
        <dbReference type="ARBA" id="ARBA00022692"/>
    </source>
</evidence>
<evidence type="ECO:0000256" key="9">
    <source>
        <dbReference type="SAM" id="Phobius"/>
    </source>
</evidence>
<comment type="subcellular location">
    <subcellularLocation>
        <location evidence="8">Cell inner membrane</location>
    </subcellularLocation>
    <subcellularLocation>
        <location evidence="1">Cell membrane</location>
        <topology evidence="1">Multi-pass membrane protein</topology>
    </subcellularLocation>
</comment>
<keyword evidence="7 8" id="KW-0472">Membrane</keyword>
<keyword evidence="5 8" id="KW-0133">Cell shape</keyword>
<feature type="transmembrane region" description="Helical" evidence="9">
    <location>
        <begin position="95"/>
        <end position="121"/>
    </location>
</feature>
<evidence type="ECO:0000256" key="7">
    <source>
        <dbReference type="ARBA" id="ARBA00023136"/>
    </source>
</evidence>